<organism evidence="1 2">
    <name type="scientific">Aphanomyces astaci</name>
    <name type="common">Crayfish plague agent</name>
    <dbReference type="NCBI Taxonomy" id="112090"/>
    <lineage>
        <taxon>Eukaryota</taxon>
        <taxon>Sar</taxon>
        <taxon>Stramenopiles</taxon>
        <taxon>Oomycota</taxon>
        <taxon>Saprolegniomycetes</taxon>
        <taxon>Saprolegniales</taxon>
        <taxon>Verrucalvaceae</taxon>
        <taxon>Aphanomyces</taxon>
    </lineage>
</organism>
<sequence>MKTGTVDAMRKSWKKNRWPVQVNEWILQYTARHRCFYIEELQDALKLEFPTLANVSQATICRALMHHLGLTRKALEKRAREAADFELHDYYRRLRPFYSNPNQLVFGDETSKDGRDALWKWSK</sequence>
<reference evidence="1 2" key="1">
    <citation type="submission" date="2019-06" db="EMBL/GenBank/DDBJ databases">
        <title>Genomics analysis of Aphanomyces spp. identifies a new class of oomycete effector associated with host adaptation.</title>
        <authorList>
            <person name="Gaulin E."/>
        </authorList>
    </citation>
    <scope>NUCLEOTIDE SEQUENCE [LARGE SCALE GENOMIC DNA]</scope>
    <source>
        <strain evidence="1 2">E</strain>
    </source>
</reference>
<protein>
    <recommendedName>
        <fullName evidence="3">Winged helix-turn helix domain-containing protein</fullName>
    </recommendedName>
</protein>
<gene>
    <name evidence="1" type="ORF">AaE_015973</name>
</gene>
<accession>A0A6A4YVE3</accession>
<comment type="caution">
    <text evidence="1">The sequence shown here is derived from an EMBL/GenBank/DDBJ whole genome shotgun (WGS) entry which is preliminary data.</text>
</comment>
<dbReference type="AlphaFoldDB" id="A0A6A4YVE3"/>
<dbReference type="Proteomes" id="UP000469452">
    <property type="component" value="Unassembled WGS sequence"/>
</dbReference>
<evidence type="ECO:0000313" key="1">
    <source>
        <dbReference type="EMBL" id="KAF0702376.1"/>
    </source>
</evidence>
<dbReference type="EMBL" id="VJMI01021158">
    <property type="protein sequence ID" value="KAF0702376.1"/>
    <property type="molecule type" value="Genomic_DNA"/>
</dbReference>
<name>A0A6A4YVE3_APHAT</name>
<dbReference type="VEuPathDB" id="FungiDB:H257_17429"/>
<proteinExistence type="predicted"/>
<evidence type="ECO:0000313" key="2">
    <source>
        <dbReference type="Proteomes" id="UP000469452"/>
    </source>
</evidence>
<evidence type="ECO:0008006" key="3">
    <source>
        <dbReference type="Google" id="ProtNLM"/>
    </source>
</evidence>